<dbReference type="InterPro" id="IPR018060">
    <property type="entry name" value="HTH_AraC"/>
</dbReference>
<evidence type="ECO:0000313" key="7">
    <source>
        <dbReference type="EMBL" id="UQZ86071.1"/>
    </source>
</evidence>
<dbReference type="SMART" id="SM00342">
    <property type="entry name" value="HTH_ARAC"/>
    <property type="match status" value="1"/>
</dbReference>
<dbReference type="Gene3D" id="3.40.50.2300">
    <property type="match status" value="1"/>
</dbReference>
<keyword evidence="2" id="KW-0238">DNA-binding</keyword>
<dbReference type="PROSITE" id="PS50110">
    <property type="entry name" value="RESPONSE_REGULATORY"/>
    <property type="match status" value="1"/>
</dbReference>
<dbReference type="SUPFAM" id="SSF46689">
    <property type="entry name" value="Homeodomain-like"/>
    <property type="match status" value="2"/>
</dbReference>
<dbReference type="InterPro" id="IPR011006">
    <property type="entry name" value="CheY-like_superfamily"/>
</dbReference>
<evidence type="ECO:0000313" key="8">
    <source>
        <dbReference type="Proteomes" id="UP001057134"/>
    </source>
</evidence>
<dbReference type="InterPro" id="IPR018062">
    <property type="entry name" value="HTH_AraC-typ_CS"/>
</dbReference>
<dbReference type="InterPro" id="IPR009057">
    <property type="entry name" value="Homeodomain-like_sf"/>
</dbReference>
<keyword evidence="8" id="KW-1185">Reference proteome</keyword>
<dbReference type="InterPro" id="IPR001789">
    <property type="entry name" value="Sig_transdc_resp-reg_receiver"/>
</dbReference>
<evidence type="ECO:0000256" key="3">
    <source>
        <dbReference type="ARBA" id="ARBA00023163"/>
    </source>
</evidence>
<dbReference type="Pfam" id="PF12833">
    <property type="entry name" value="HTH_18"/>
    <property type="match status" value="1"/>
</dbReference>
<organism evidence="7 8">
    <name type="scientific">Paenibacillus konkukensis</name>
    <dbReference type="NCBI Taxonomy" id="2020716"/>
    <lineage>
        <taxon>Bacteria</taxon>
        <taxon>Bacillati</taxon>
        <taxon>Bacillota</taxon>
        <taxon>Bacilli</taxon>
        <taxon>Bacillales</taxon>
        <taxon>Paenibacillaceae</taxon>
        <taxon>Paenibacillus</taxon>
    </lineage>
</organism>
<dbReference type="SMART" id="SM00448">
    <property type="entry name" value="REC"/>
    <property type="match status" value="1"/>
</dbReference>
<dbReference type="SUPFAM" id="SSF52172">
    <property type="entry name" value="CheY-like"/>
    <property type="match status" value="1"/>
</dbReference>
<keyword evidence="3" id="KW-0804">Transcription</keyword>
<name>A0ABY4RTZ7_9BACL</name>
<feature type="domain" description="Response regulatory" evidence="6">
    <location>
        <begin position="2"/>
        <end position="118"/>
    </location>
</feature>
<sequence length="509" mass="57835">MNIFVVEDERWALAELETLLARYEPEHGIYAFDNGDDALAAAADLRPSLVLTDINMPGIDGLELIEQLTKLDSTVKCMILSVHDEFEYARQGMQFGVGDYLLKPVKKEVLYQAVDKALHQLEQEHRRRDAWVNGSLAQMLLAEDDSMPDAELGREWNERLYAVVLLTLEKAPQIKGWKTAAIDFDAWFRQLAQSPYPCSLIQCVDLDCRQRVLLVPMAAAAQTAAMQPVLLELFGELRQLPVPAHMAVALKEESVPLRQVYTGLKDSLEEHAIFGAATCLPFGAKPQEAELLSAWDKVRIMEVHCKKGELLKGQETLGHIVDEMRLKRVTKRQLRLFIQDVLFSLKYHLLSSGGDKISLNDLQEDVRCLNDFTGYGELFDWLKEKLFRLYCVQQETKDLNPKGLVPVLLQHIHAHYQNPISLQQFAAEHHVSLGYLSRMFKSQTGTTFSDYIAGYRIRKAQELLAGGIERLQEVSRLVGYEDTKHFSALFKKFVGVSPMTYARKRPTSK</sequence>
<dbReference type="EMBL" id="CP027059">
    <property type="protein sequence ID" value="UQZ86071.1"/>
    <property type="molecule type" value="Genomic_DNA"/>
</dbReference>
<keyword evidence="4" id="KW-0597">Phosphoprotein</keyword>
<evidence type="ECO:0000256" key="4">
    <source>
        <dbReference type="PROSITE-ProRule" id="PRU00169"/>
    </source>
</evidence>
<dbReference type="PROSITE" id="PS00041">
    <property type="entry name" value="HTH_ARAC_FAMILY_1"/>
    <property type="match status" value="1"/>
</dbReference>
<feature type="modified residue" description="4-aspartylphosphate" evidence="4">
    <location>
        <position position="53"/>
    </location>
</feature>
<dbReference type="PANTHER" id="PTHR43280:SF2">
    <property type="entry name" value="HTH-TYPE TRANSCRIPTIONAL REGULATOR EXSA"/>
    <property type="match status" value="1"/>
</dbReference>
<dbReference type="Pfam" id="PF00072">
    <property type="entry name" value="Response_reg"/>
    <property type="match status" value="1"/>
</dbReference>
<dbReference type="CDD" id="cd17536">
    <property type="entry name" value="REC_YesN-like"/>
    <property type="match status" value="1"/>
</dbReference>
<dbReference type="Proteomes" id="UP001057134">
    <property type="component" value="Chromosome"/>
</dbReference>
<protein>
    <submittedName>
        <fullName evidence="7">Nitrogen regulation protein NR(I)</fullName>
    </submittedName>
</protein>
<proteinExistence type="predicted"/>
<reference evidence="7" key="1">
    <citation type="submission" date="2018-02" db="EMBL/GenBank/DDBJ databases">
        <authorList>
            <person name="Kim S.-K."/>
            <person name="Jung H.-I."/>
            <person name="Lee S.-W."/>
        </authorList>
    </citation>
    <scope>NUCLEOTIDE SEQUENCE</scope>
    <source>
        <strain evidence="7">SK3146</strain>
    </source>
</reference>
<feature type="domain" description="HTH araC/xylS-type" evidence="5">
    <location>
        <begin position="406"/>
        <end position="504"/>
    </location>
</feature>
<dbReference type="Gene3D" id="1.10.10.60">
    <property type="entry name" value="Homeodomain-like"/>
    <property type="match status" value="2"/>
</dbReference>
<dbReference type="PROSITE" id="PS01124">
    <property type="entry name" value="HTH_ARAC_FAMILY_2"/>
    <property type="match status" value="1"/>
</dbReference>
<accession>A0ABY4RTZ7</accession>
<keyword evidence="1" id="KW-0805">Transcription regulation</keyword>
<evidence type="ECO:0000256" key="2">
    <source>
        <dbReference type="ARBA" id="ARBA00023125"/>
    </source>
</evidence>
<reference evidence="7" key="2">
    <citation type="journal article" date="2021" name="J Anim Sci Technol">
        <title>Complete genome sequence of Paenibacillus konkukensis sp. nov. SK3146 as a potential probiotic strain.</title>
        <authorList>
            <person name="Jung H.I."/>
            <person name="Park S."/>
            <person name="Niu K.M."/>
            <person name="Lee S.W."/>
            <person name="Kothari D."/>
            <person name="Yi K.J."/>
            <person name="Kim S.K."/>
        </authorList>
    </citation>
    <scope>NUCLEOTIDE SEQUENCE</scope>
    <source>
        <strain evidence="7">SK3146</strain>
    </source>
</reference>
<dbReference type="PANTHER" id="PTHR43280">
    <property type="entry name" value="ARAC-FAMILY TRANSCRIPTIONAL REGULATOR"/>
    <property type="match status" value="1"/>
</dbReference>
<gene>
    <name evidence="7" type="primary">glnG</name>
    <name evidence="7" type="ORF">SK3146_05363</name>
</gene>
<evidence type="ECO:0000259" key="6">
    <source>
        <dbReference type="PROSITE" id="PS50110"/>
    </source>
</evidence>
<dbReference type="RefSeq" id="WP_249861638.1">
    <property type="nucleotide sequence ID" value="NZ_CP027059.1"/>
</dbReference>
<evidence type="ECO:0000259" key="5">
    <source>
        <dbReference type="PROSITE" id="PS01124"/>
    </source>
</evidence>
<evidence type="ECO:0000256" key="1">
    <source>
        <dbReference type="ARBA" id="ARBA00023015"/>
    </source>
</evidence>